<feature type="transmembrane region" description="Helical" evidence="6">
    <location>
        <begin position="260"/>
        <end position="276"/>
    </location>
</feature>
<dbReference type="PANTHER" id="PTHR43738">
    <property type="entry name" value="ABC TRANSPORTER, MEMBRANE PROTEIN"/>
    <property type="match status" value="1"/>
</dbReference>
<sequence>MLRTLAWQSLRSRKKTVVLTFLSLLVSISVLIAVEHLRAEAKESFNRSISGTDLIVGAPSGDLNLLLYSIFRMGNPTNNIRFDSYEMLGKQKNVAWTIPISLGDSHRGYRVLGTSDSYFTHFRYGEKRSLTFSNGQQFNNLFEVVLGAEVATSLAYAIGDKIVISHGIGATSFKNHDNAPFVIVGILEPTGTPVDKTVHVSLEAIEAIHLPPSKLNSIVEQQRFDLLKPTAITAALVGLDNKFATFTLQRKLNNYNDDRLMAVLPGVAMMQLWQLMGNIENLLRVIAFLVLLSSLFGLTTMLIASMNERSIEIAVLRTLGASPITIFQLIVYEAILIAILAFLSACVLVSTSLMALSDWLASTYGLFLSANIFSQEVLILGAFIFLAVVLAAIAPAIEAYKKALQAQLS</sequence>
<dbReference type="PANTHER" id="PTHR43738:SF2">
    <property type="entry name" value="ABC TRANSPORTER PERMEASE"/>
    <property type="match status" value="1"/>
</dbReference>
<comment type="caution">
    <text evidence="9">The sequence shown here is derived from an EMBL/GenBank/DDBJ whole genome shotgun (WGS) entry which is preliminary data.</text>
</comment>
<dbReference type="RefSeq" id="WP_284217927.1">
    <property type="nucleotide sequence ID" value="NZ_BSOT01000006.1"/>
</dbReference>
<keyword evidence="10" id="KW-1185">Reference proteome</keyword>
<dbReference type="InterPro" id="IPR003838">
    <property type="entry name" value="ABC3_permease_C"/>
</dbReference>
<evidence type="ECO:0000259" key="7">
    <source>
        <dbReference type="Pfam" id="PF02687"/>
    </source>
</evidence>
<evidence type="ECO:0000256" key="3">
    <source>
        <dbReference type="ARBA" id="ARBA00022692"/>
    </source>
</evidence>
<keyword evidence="4 6" id="KW-1133">Transmembrane helix</keyword>
<dbReference type="AlphaFoldDB" id="A0AA37SXF7"/>
<evidence type="ECO:0000256" key="6">
    <source>
        <dbReference type="SAM" id="Phobius"/>
    </source>
</evidence>
<dbReference type="Pfam" id="PF02687">
    <property type="entry name" value="FtsX"/>
    <property type="match status" value="1"/>
</dbReference>
<accession>A0AA37SXF7</accession>
<proteinExistence type="predicted"/>
<name>A0AA37SXF7_9ALTE</name>
<feature type="transmembrane region" description="Helical" evidence="6">
    <location>
        <begin position="16"/>
        <end position="34"/>
    </location>
</feature>
<evidence type="ECO:0000256" key="2">
    <source>
        <dbReference type="ARBA" id="ARBA00022475"/>
    </source>
</evidence>
<dbReference type="Pfam" id="PF12704">
    <property type="entry name" value="MacB_PCD"/>
    <property type="match status" value="1"/>
</dbReference>
<evidence type="ECO:0000313" key="9">
    <source>
        <dbReference type="EMBL" id="GLR71577.1"/>
    </source>
</evidence>
<feature type="transmembrane region" description="Helical" evidence="6">
    <location>
        <begin position="282"/>
        <end position="304"/>
    </location>
</feature>
<feature type="domain" description="MacB-like periplasmic core" evidence="8">
    <location>
        <begin position="18"/>
        <end position="206"/>
    </location>
</feature>
<evidence type="ECO:0000259" key="8">
    <source>
        <dbReference type="Pfam" id="PF12704"/>
    </source>
</evidence>
<evidence type="ECO:0000256" key="1">
    <source>
        <dbReference type="ARBA" id="ARBA00004651"/>
    </source>
</evidence>
<feature type="transmembrane region" description="Helical" evidence="6">
    <location>
        <begin position="377"/>
        <end position="397"/>
    </location>
</feature>
<dbReference type="EMBL" id="BSOT01000006">
    <property type="protein sequence ID" value="GLR71577.1"/>
    <property type="molecule type" value="Genomic_DNA"/>
</dbReference>
<feature type="transmembrane region" description="Helical" evidence="6">
    <location>
        <begin position="324"/>
        <end position="357"/>
    </location>
</feature>
<evidence type="ECO:0000256" key="4">
    <source>
        <dbReference type="ARBA" id="ARBA00022989"/>
    </source>
</evidence>
<evidence type="ECO:0000313" key="10">
    <source>
        <dbReference type="Proteomes" id="UP001156601"/>
    </source>
</evidence>
<evidence type="ECO:0000256" key="5">
    <source>
        <dbReference type="ARBA" id="ARBA00023136"/>
    </source>
</evidence>
<keyword evidence="2" id="KW-1003">Cell membrane</keyword>
<feature type="transmembrane region" description="Helical" evidence="6">
    <location>
        <begin position="54"/>
        <end position="71"/>
    </location>
</feature>
<protein>
    <submittedName>
        <fullName evidence="9">Permease</fullName>
    </submittedName>
</protein>
<feature type="domain" description="ABC3 transporter permease C-terminal" evidence="7">
    <location>
        <begin position="285"/>
        <end position="402"/>
    </location>
</feature>
<gene>
    <name evidence="9" type="ORF">GCM10007852_24850</name>
</gene>
<keyword evidence="5 6" id="KW-0472">Membrane</keyword>
<dbReference type="InterPro" id="IPR025857">
    <property type="entry name" value="MacB_PCD"/>
</dbReference>
<comment type="subcellular location">
    <subcellularLocation>
        <location evidence="1">Cell membrane</location>
        <topology evidence="1">Multi-pass membrane protein</topology>
    </subcellularLocation>
</comment>
<keyword evidence="3 6" id="KW-0812">Transmembrane</keyword>
<dbReference type="Proteomes" id="UP001156601">
    <property type="component" value="Unassembled WGS sequence"/>
</dbReference>
<organism evidence="9 10">
    <name type="scientific">Agaribacter marinus</name>
    <dbReference type="NCBI Taxonomy" id="1431249"/>
    <lineage>
        <taxon>Bacteria</taxon>
        <taxon>Pseudomonadati</taxon>
        <taxon>Pseudomonadota</taxon>
        <taxon>Gammaproteobacteria</taxon>
        <taxon>Alteromonadales</taxon>
        <taxon>Alteromonadaceae</taxon>
        <taxon>Agaribacter</taxon>
    </lineage>
</organism>
<dbReference type="InterPro" id="IPR051125">
    <property type="entry name" value="ABC-4/HrtB_transporter"/>
</dbReference>
<reference evidence="9" key="1">
    <citation type="journal article" date="2014" name="Int. J. Syst. Evol. Microbiol.">
        <title>Complete genome sequence of Corynebacterium casei LMG S-19264T (=DSM 44701T), isolated from a smear-ripened cheese.</title>
        <authorList>
            <consortium name="US DOE Joint Genome Institute (JGI-PGF)"/>
            <person name="Walter F."/>
            <person name="Albersmeier A."/>
            <person name="Kalinowski J."/>
            <person name="Ruckert C."/>
        </authorList>
    </citation>
    <scope>NUCLEOTIDE SEQUENCE</scope>
    <source>
        <strain evidence="9">NBRC 110023</strain>
    </source>
</reference>
<reference evidence="9" key="2">
    <citation type="submission" date="2023-01" db="EMBL/GenBank/DDBJ databases">
        <title>Draft genome sequence of Agaribacter marinus strain NBRC 110023.</title>
        <authorList>
            <person name="Sun Q."/>
            <person name="Mori K."/>
        </authorList>
    </citation>
    <scope>NUCLEOTIDE SEQUENCE</scope>
    <source>
        <strain evidence="9">NBRC 110023</strain>
    </source>
</reference>
<dbReference type="GO" id="GO:0005886">
    <property type="term" value="C:plasma membrane"/>
    <property type="evidence" value="ECO:0007669"/>
    <property type="project" value="UniProtKB-SubCell"/>
</dbReference>